<proteinExistence type="predicted"/>
<accession>A0A8X6FYB6</accession>
<feature type="compositionally biased region" description="Basic residues" evidence="1">
    <location>
        <begin position="59"/>
        <end position="72"/>
    </location>
</feature>
<dbReference type="Proteomes" id="UP000887116">
    <property type="component" value="Unassembled WGS sequence"/>
</dbReference>
<evidence type="ECO:0000313" key="3">
    <source>
        <dbReference type="Proteomes" id="UP000887116"/>
    </source>
</evidence>
<feature type="region of interest" description="Disordered" evidence="1">
    <location>
        <begin position="59"/>
        <end position="89"/>
    </location>
</feature>
<evidence type="ECO:0000313" key="2">
    <source>
        <dbReference type="EMBL" id="GFQ92320.1"/>
    </source>
</evidence>
<dbReference type="AlphaFoldDB" id="A0A8X6FYB6"/>
<gene>
    <name evidence="2" type="ORF">TNCT_652071</name>
</gene>
<comment type="caution">
    <text evidence="2">The sequence shown here is derived from an EMBL/GenBank/DDBJ whole genome shotgun (WGS) entry which is preliminary data.</text>
</comment>
<keyword evidence="3" id="KW-1185">Reference proteome</keyword>
<dbReference type="EMBL" id="BMAO01033866">
    <property type="protein sequence ID" value="GFQ92320.1"/>
    <property type="molecule type" value="Genomic_DNA"/>
</dbReference>
<protein>
    <submittedName>
        <fullName evidence="2">Uncharacterized protein</fullName>
    </submittedName>
</protein>
<organism evidence="2 3">
    <name type="scientific">Trichonephila clavata</name>
    <name type="common">Joro spider</name>
    <name type="synonym">Nephila clavata</name>
    <dbReference type="NCBI Taxonomy" id="2740835"/>
    <lineage>
        <taxon>Eukaryota</taxon>
        <taxon>Metazoa</taxon>
        <taxon>Ecdysozoa</taxon>
        <taxon>Arthropoda</taxon>
        <taxon>Chelicerata</taxon>
        <taxon>Arachnida</taxon>
        <taxon>Araneae</taxon>
        <taxon>Araneomorphae</taxon>
        <taxon>Entelegynae</taxon>
        <taxon>Araneoidea</taxon>
        <taxon>Nephilidae</taxon>
        <taxon>Trichonephila</taxon>
    </lineage>
</organism>
<reference evidence="2" key="1">
    <citation type="submission" date="2020-07" db="EMBL/GenBank/DDBJ databases">
        <title>Multicomponent nature underlies the extraordinary mechanical properties of spider dragline silk.</title>
        <authorList>
            <person name="Kono N."/>
            <person name="Nakamura H."/>
            <person name="Mori M."/>
            <person name="Yoshida Y."/>
            <person name="Ohtoshi R."/>
            <person name="Malay A.D."/>
            <person name="Moran D.A.P."/>
            <person name="Tomita M."/>
            <person name="Numata K."/>
            <person name="Arakawa K."/>
        </authorList>
    </citation>
    <scope>NUCLEOTIDE SEQUENCE</scope>
</reference>
<evidence type="ECO:0000256" key="1">
    <source>
        <dbReference type="SAM" id="MobiDB-lite"/>
    </source>
</evidence>
<name>A0A8X6FYB6_TRICU</name>
<feature type="compositionally biased region" description="Basic and acidic residues" evidence="1">
    <location>
        <begin position="80"/>
        <end position="89"/>
    </location>
</feature>
<sequence length="89" mass="10583">MGNKMEPCSKNVEETLKRGYKERIHGREASPRESEFYPINPIQQGTFLRPRLLPRALLKRRNSKREIQRRKLKEGNSTGVREREQIHVK</sequence>